<evidence type="ECO:0000313" key="2">
    <source>
        <dbReference type="Proteomes" id="UP000821845"/>
    </source>
</evidence>
<sequence>MGTVFDQDPCGRKASAAPVDYDSKEQAGYVEAEKPSTDSLRQLGVRKTTLELVEAQRSPQFTRLSGSTAGRRLLEAAGLQPRYSPSETAQVGENVLGTYVAGAFPRNVHQRHNAGRQAARARAILNKRVGLEASVNVA</sequence>
<evidence type="ECO:0000313" key="1">
    <source>
        <dbReference type="EMBL" id="KAH6928267.1"/>
    </source>
</evidence>
<comment type="caution">
    <text evidence="1">The sequence shown here is derived from an EMBL/GenBank/DDBJ whole genome shotgun (WGS) entry which is preliminary data.</text>
</comment>
<dbReference type="EMBL" id="CM023486">
    <property type="protein sequence ID" value="KAH6928267.1"/>
    <property type="molecule type" value="Genomic_DNA"/>
</dbReference>
<protein>
    <submittedName>
        <fullName evidence="1">Uncharacterized protein</fullName>
    </submittedName>
</protein>
<gene>
    <name evidence="1" type="ORF">HPB50_013763</name>
</gene>
<proteinExistence type="predicted"/>
<name>A0ACB7S4Z2_HYAAI</name>
<keyword evidence="2" id="KW-1185">Reference proteome</keyword>
<reference evidence="1" key="1">
    <citation type="submission" date="2020-05" db="EMBL/GenBank/DDBJ databases">
        <title>Large-scale comparative analyses of tick genomes elucidate their genetic diversity and vector capacities.</title>
        <authorList>
            <person name="Jia N."/>
            <person name="Wang J."/>
            <person name="Shi W."/>
            <person name="Du L."/>
            <person name="Sun Y."/>
            <person name="Zhan W."/>
            <person name="Jiang J."/>
            <person name="Wang Q."/>
            <person name="Zhang B."/>
            <person name="Ji P."/>
            <person name="Sakyi L.B."/>
            <person name="Cui X."/>
            <person name="Yuan T."/>
            <person name="Jiang B."/>
            <person name="Yang W."/>
            <person name="Lam T.T.-Y."/>
            <person name="Chang Q."/>
            <person name="Ding S."/>
            <person name="Wang X."/>
            <person name="Zhu J."/>
            <person name="Ruan X."/>
            <person name="Zhao L."/>
            <person name="Wei J."/>
            <person name="Que T."/>
            <person name="Du C."/>
            <person name="Cheng J."/>
            <person name="Dai P."/>
            <person name="Han X."/>
            <person name="Huang E."/>
            <person name="Gao Y."/>
            <person name="Liu J."/>
            <person name="Shao H."/>
            <person name="Ye R."/>
            <person name="Li L."/>
            <person name="Wei W."/>
            <person name="Wang X."/>
            <person name="Wang C."/>
            <person name="Yang T."/>
            <person name="Huo Q."/>
            <person name="Li W."/>
            <person name="Guo W."/>
            <person name="Chen H."/>
            <person name="Zhou L."/>
            <person name="Ni X."/>
            <person name="Tian J."/>
            <person name="Zhou Y."/>
            <person name="Sheng Y."/>
            <person name="Liu T."/>
            <person name="Pan Y."/>
            <person name="Xia L."/>
            <person name="Li J."/>
            <person name="Zhao F."/>
            <person name="Cao W."/>
        </authorList>
    </citation>
    <scope>NUCLEOTIDE SEQUENCE</scope>
    <source>
        <strain evidence="1">Hyas-2018</strain>
    </source>
</reference>
<dbReference type="Proteomes" id="UP000821845">
    <property type="component" value="Chromosome 6"/>
</dbReference>
<accession>A0ACB7S4Z2</accession>
<organism evidence="1 2">
    <name type="scientific">Hyalomma asiaticum</name>
    <name type="common">Tick</name>
    <dbReference type="NCBI Taxonomy" id="266040"/>
    <lineage>
        <taxon>Eukaryota</taxon>
        <taxon>Metazoa</taxon>
        <taxon>Ecdysozoa</taxon>
        <taxon>Arthropoda</taxon>
        <taxon>Chelicerata</taxon>
        <taxon>Arachnida</taxon>
        <taxon>Acari</taxon>
        <taxon>Parasitiformes</taxon>
        <taxon>Ixodida</taxon>
        <taxon>Ixodoidea</taxon>
        <taxon>Ixodidae</taxon>
        <taxon>Hyalomminae</taxon>
        <taxon>Hyalomma</taxon>
    </lineage>
</organism>